<evidence type="ECO:0000313" key="2">
    <source>
        <dbReference type="Proteomes" id="UP000318138"/>
    </source>
</evidence>
<dbReference type="Proteomes" id="UP000318138">
    <property type="component" value="Chromosome"/>
</dbReference>
<gene>
    <name evidence="1" type="ORF">FLK61_38160</name>
</gene>
<name>A0A859FJ39_9BACI</name>
<dbReference type="RefSeq" id="WP_176010433.1">
    <property type="nucleotide sequence ID" value="NZ_CP041372.2"/>
</dbReference>
<dbReference type="AlphaFoldDB" id="A0A859FJ39"/>
<protein>
    <submittedName>
        <fullName evidence="1">Bh protein</fullName>
    </submittedName>
</protein>
<sequence length="114" mass="14027">MIINHVEADLYCIDCKEETPHEIVYVQDKISYIRCLECERAIEIDRNLMHEYGKHMYRSIANKPKQFTEEYRQDLSNFLFKLPVRIISKPYRFAKDFTRDVKEIRRYKHEHKEK</sequence>
<evidence type="ECO:0000313" key="1">
    <source>
        <dbReference type="EMBL" id="QKS72456.1"/>
    </source>
</evidence>
<reference evidence="2" key="1">
    <citation type="submission" date="2019-07" db="EMBL/GenBank/DDBJ databases">
        <title>Bacillus alkalisoli sp. nov. isolated from saline soil.</title>
        <authorList>
            <person name="Sun J.-Q."/>
            <person name="Xu L."/>
        </authorList>
    </citation>
    <scope>NUCLEOTIDE SEQUENCE [LARGE SCALE GENOMIC DNA]</scope>
    <source>
        <strain evidence="2">M4U3P1</strain>
    </source>
</reference>
<accession>A0A859FJ39</accession>
<dbReference type="KEGG" id="psua:FLK61_38160"/>
<dbReference type="EMBL" id="CP041372">
    <property type="protein sequence ID" value="QKS72456.1"/>
    <property type="molecule type" value="Genomic_DNA"/>
</dbReference>
<proteinExistence type="predicted"/>
<organism evidence="1 2">
    <name type="scientific">Paenalkalicoccus suaedae</name>
    <dbReference type="NCBI Taxonomy" id="2592382"/>
    <lineage>
        <taxon>Bacteria</taxon>
        <taxon>Bacillati</taxon>
        <taxon>Bacillota</taxon>
        <taxon>Bacilli</taxon>
        <taxon>Bacillales</taxon>
        <taxon>Bacillaceae</taxon>
        <taxon>Paenalkalicoccus</taxon>
    </lineage>
</organism>
<keyword evidence="2" id="KW-1185">Reference proteome</keyword>